<dbReference type="InterPro" id="IPR016208">
    <property type="entry name" value="Ald_Oxase/xanthine_DH-like"/>
</dbReference>
<dbReference type="Pfam" id="PF02738">
    <property type="entry name" value="MoCoBD_1"/>
    <property type="match status" value="1"/>
</dbReference>
<protein>
    <submittedName>
        <fullName evidence="4">Xanthine dehydrogenase molybdenum-binding subunit</fullName>
        <ecNumber evidence="4">1.17.1.4</ecNumber>
    </submittedName>
</protein>
<feature type="domain" description="Aldehyde oxidase/xanthine dehydrogenase a/b hammerhead" evidence="3">
    <location>
        <begin position="28"/>
        <end position="140"/>
    </location>
</feature>
<dbReference type="PANTHER" id="PTHR11908">
    <property type="entry name" value="XANTHINE DEHYDROGENASE"/>
    <property type="match status" value="1"/>
</dbReference>
<sequence>MATSLKTVMTKRTPRAGAERVDARDKVRGATRYAADDVRAGLLHAALVPSRIARGTVTGIDTAAAQRVRGVRTVFTHENIGSFDTGGFLMGGGFGFQSFYPLRSPQVAYRGQTVAMVVADTPEAAREAAALVAVTYAAIPFVATIDAPDAQPQAQSALLPQPMFADRRAGDAEAALQGAAFTVDAAYELPVQHQNPMEIIATVAEWSADGVLTIHEPTQNAESVRHGLAKQLGIEPAKVRVLSPTVGGGFGQKNSLQSHTALVAIAARTLGRPVKLVLSRSQLFHNASFRPASRHRVRLGADRGGKLVAAIHEIDQQTSRHDLFPSSGTEITSRLYGIGNFLGRERLVRTDVQTPGYMRAPFEHPAAFAFESAVDEMAYALGRDPVAFRLANDAAVDPLSGKPFSSRHLAECLAKGSSAFGWARRTMAPRSMRAPDGSFIGWGVAAGAYKAAIAPAIAKVRLDASGTVRVAVGGHEMGQGIRTAIALTVARVLGAPVAAVEILVGDTTAAPQHLTAGSWGTATALPPVQEAAQRLMDDLRQNAGAQAGANGATAVALLRASGRPFAEAESRMRAPGQPEQVFGRLTGGLPAAAGPVYPDFVAFSFIAHFVEVRIEPTTRRIRVPRVLSVADCGTVASLRTARSQVEGGVVWGIGAALREASEVDARYGGFLNADLAEYVLPVAADIGRIDVDFVGKPDTRLNAMGVKGLGEVAMVGVAPAIVNAVFHATGKRLRRLPLRLEDLLES</sequence>
<evidence type="ECO:0000313" key="5">
    <source>
        <dbReference type="Proteomes" id="UP000035170"/>
    </source>
</evidence>
<dbReference type="PATRIC" id="fig|34073.19.peg.276"/>
<name>A0A0H2M886_VARPD</name>
<reference evidence="4 5" key="1">
    <citation type="submission" date="2015-03" db="EMBL/GenBank/DDBJ databases">
        <title>Genome sequence of Variovorax paradoxus TBEA6.</title>
        <authorList>
            <person name="Poehlein A."/>
            <person name="Schuldes J."/>
            <person name="Wuebbeler J.H."/>
            <person name="Hiessl S."/>
            <person name="Steinbuechel A."/>
            <person name="Daniel R."/>
        </authorList>
    </citation>
    <scope>NUCLEOTIDE SEQUENCE [LARGE SCALE GENOMIC DNA]</scope>
    <source>
        <strain evidence="4 5">TBEA6</strain>
    </source>
</reference>
<accession>A0A0H2M886</accession>
<dbReference type="Pfam" id="PF01315">
    <property type="entry name" value="Ald_Xan_dh_C"/>
    <property type="match status" value="1"/>
</dbReference>
<dbReference type="SUPFAM" id="SSF56003">
    <property type="entry name" value="Molybdenum cofactor-binding domain"/>
    <property type="match status" value="1"/>
</dbReference>
<keyword evidence="1" id="KW-0500">Molybdenum</keyword>
<keyword evidence="5" id="KW-1185">Reference proteome</keyword>
<dbReference type="Proteomes" id="UP000035170">
    <property type="component" value="Unassembled WGS sequence"/>
</dbReference>
<dbReference type="InterPro" id="IPR046867">
    <property type="entry name" value="AldOxase/xan_DH_MoCoBD2"/>
</dbReference>
<dbReference type="PANTHER" id="PTHR11908:SF132">
    <property type="entry name" value="ALDEHYDE OXIDASE 1-RELATED"/>
    <property type="match status" value="1"/>
</dbReference>
<dbReference type="Gene3D" id="3.90.1170.50">
    <property type="entry name" value="Aldehyde oxidase/xanthine dehydrogenase, a/b hammerhead"/>
    <property type="match status" value="1"/>
</dbReference>
<dbReference type="AlphaFoldDB" id="A0A0H2M886"/>
<proteinExistence type="predicted"/>
<dbReference type="GO" id="GO:0004854">
    <property type="term" value="F:xanthine dehydrogenase activity"/>
    <property type="evidence" value="ECO:0007669"/>
    <property type="project" value="UniProtKB-EC"/>
</dbReference>
<dbReference type="InterPro" id="IPR037165">
    <property type="entry name" value="AldOxase/xan_DH_Mopterin-bd_sf"/>
</dbReference>
<dbReference type="InterPro" id="IPR008274">
    <property type="entry name" value="AldOxase/xan_DH_MoCoBD1"/>
</dbReference>
<organism evidence="4 5">
    <name type="scientific">Variovorax paradoxus</name>
    <dbReference type="NCBI Taxonomy" id="34073"/>
    <lineage>
        <taxon>Bacteria</taxon>
        <taxon>Pseudomonadati</taxon>
        <taxon>Pseudomonadota</taxon>
        <taxon>Betaproteobacteria</taxon>
        <taxon>Burkholderiales</taxon>
        <taxon>Comamonadaceae</taxon>
        <taxon>Variovorax</taxon>
    </lineage>
</organism>
<gene>
    <name evidence="4" type="primary">xdhA1</name>
    <name evidence="4" type="ORF">VPARA_02750</name>
</gene>
<dbReference type="InterPro" id="IPR036856">
    <property type="entry name" value="Ald_Oxase/Xan_DH_a/b_sf"/>
</dbReference>
<evidence type="ECO:0000313" key="4">
    <source>
        <dbReference type="EMBL" id="KLN58553.1"/>
    </source>
</evidence>
<dbReference type="EMBL" id="JZWI01000002">
    <property type="protein sequence ID" value="KLN58553.1"/>
    <property type="molecule type" value="Genomic_DNA"/>
</dbReference>
<dbReference type="GO" id="GO:0005506">
    <property type="term" value="F:iron ion binding"/>
    <property type="evidence" value="ECO:0007669"/>
    <property type="project" value="InterPro"/>
</dbReference>
<evidence type="ECO:0000259" key="3">
    <source>
        <dbReference type="SMART" id="SM01008"/>
    </source>
</evidence>
<keyword evidence="2 4" id="KW-0560">Oxidoreductase</keyword>
<dbReference type="InterPro" id="IPR000674">
    <property type="entry name" value="Ald_Oxase/Xan_DH_a/b"/>
</dbReference>
<dbReference type="Gene3D" id="3.30.365.10">
    <property type="entry name" value="Aldehyde oxidase/xanthine dehydrogenase, molybdopterin binding domain"/>
    <property type="match status" value="4"/>
</dbReference>
<dbReference type="SMART" id="SM01008">
    <property type="entry name" value="Ald_Xan_dh_C"/>
    <property type="match status" value="1"/>
</dbReference>
<dbReference type="Pfam" id="PF20256">
    <property type="entry name" value="MoCoBD_2"/>
    <property type="match status" value="1"/>
</dbReference>
<dbReference type="SUPFAM" id="SSF54665">
    <property type="entry name" value="CO dehydrogenase molybdoprotein N-domain-like"/>
    <property type="match status" value="1"/>
</dbReference>
<dbReference type="EC" id="1.17.1.4" evidence="4"/>
<comment type="caution">
    <text evidence="4">The sequence shown here is derived from an EMBL/GenBank/DDBJ whole genome shotgun (WGS) entry which is preliminary data.</text>
</comment>
<evidence type="ECO:0000256" key="1">
    <source>
        <dbReference type="ARBA" id="ARBA00022505"/>
    </source>
</evidence>
<dbReference type="RefSeq" id="WP_021007882.1">
    <property type="nucleotide sequence ID" value="NZ_JZWI01000002.1"/>
</dbReference>
<evidence type="ECO:0000256" key="2">
    <source>
        <dbReference type="ARBA" id="ARBA00023002"/>
    </source>
</evidence>